<evidence type="ECO:0000313" key="1">
    <source>
        <dbReference type="EMBL" id="VVD33782.1"/>
    </source>
</evidence>
<dbReference type="RefSeq" id="WP_165189005.1">
    <property type="nucleotide sequence ID" value="NZ_LR699554.1"/>
</dbReference>
<dbReference type="EMBL" id="LR699554">
    <property type="protein sequence ID" value="VVD33782.1"/>
    <property type="molecule type" value="Genomic_DNA"/>
</dbReference>
<keyword evidence="2" id="KW-1185">Reference proteome</keyword>
<protein>
    <submittedName>
        <fullName evidence="1">Uncharacterized protein</fullName>
    </submittedName>
</protein>
<name>A0A5Q4ZVB9_9BURK</name>
<sequence>MDYQVTYKHSLLSAPDDFIVHVPSQMVCNGPATEPRALLPEFIIKLILERSPSIGRIRNLRII</sequence>
<gene>
    <name evidence="1" type="ORF">PDMSB3_2498</name>
</gene>
<evidence type="ECO:0000313" key="2">
    <source>
        <dbReference type="Proteomes" id="UP000325811"/>
    </source>
</evidence>
<organism evidence="1 2">
    <name type="scientific">Paraburkholderia dioscoreae</name>
    <dbReference type="NCBI Taxonomy" id="2604047"/>
    <lineage>
        <taxon>Bacteria</taxon>
        <taxon>Pseudomonadati</taxon>
        <taxon>Pseudomonadota</taxon>
        <taxon>Betaproteobacteria</taxon>
        <taxon>Burkholderiales</taxon>
        <taxon>Burkholderiaceae</taxon>
        <taxon>Paraburkholderia</taxon>
    </lineage>
</organism>
<proteinExistence type="predicted"/>
<reference evidence="1 2" key="1">
    <citation type="submission" date="2019-08" db="EMBL/GenBank/DDBJ databases">
        <authorList>
            <person name="Herpell B J."/>
        </authorList>
    </citation>
    <scope>NUCLEOTIDE SEQUENCE [LARGE SCALE GENOMIC DNA]</scope>
    <source>
        <strain evidence="2">Msb3</strain>
    </source>
</reference>
<dbReference type="KEGG" id="pdio:PDMSB3_2498.1"/>
<accession>A0A5Q4ZVB9</accession>
<dbReference type="AlphaFoldDB" id="A0A5Q4ZVB9"/>
<dbReference type="Proteomes" id="UP000325811">
    <property type="component" value="Chromosome II"/>
</dbReference>